<name>A0A2T6CIY2_9RHOB</name>
<keyword evidence="2" id="KW-0812">Transmembrane</keyword>
<organism evidence="3 4">
    <name type="scientific">Sulfitobacter mediterraneus</name>
    <dbReference type="NCBI Taxonomy" id="83219"/>
    <lineage>
        <taxon>Bacteria</taxon>
        <taxon>Pseudomonadati</taxon>
        <taxon>Pseudomonadota</taxon>
        <taxon>Alphaproteobacteria</taxon>
        <taxon>Rhodobacterales</taxon>
        <taxon>Roseobacteraceae</taxon>
        <taxon>Sulfitobacter</taxon>
    </lineage>
</organism>
<dbReference type="Proteomes" id="UP000244092">
    <property type="component" value="Unassembled WGS sequence"/>
</dbReference>
<evidence type="ECO:0000256" key="2">
    <source>
        <dbReference type="SAM" id="Phobius"/>
    </source>
</evidence>
<feature type="compositionally biased region" description="Acidic residues" evidence="1">
    <location>
        <begin position="70"/>
        <end position="87"/>
    </location>
</feature>
<keyword evidence="2" id="KW-0472">Membrane</keyword>
<comment type="caution">
    <text evidence="3">The sequence shown here is derived from an EMBL/GenBank/DDBJ whole genome shotgun (WGS) entry which is preliminary data.</text>
</comment>
<gene>
    <name evidence="3" type="ORF">C8N31_101109</name>
</gene>
<keyword evidence="2" id="KW-1133">Transmembrane helix</keyword>
<protein>
    <submittedName>
        <fullName evidence="3">Uncharacterized protein</fullName>
    </submittedName>
</protein>
<evidence type="ECO:0000256" key="1">
    <source>
        <dbReference type="SAM" id="MobiDB-lite"/>
    </source>
</evidence>
<evidence type="ECO:0000313" key="4">
    <source>
        <dbReference type="Proteomes" id="UP000244092"/>
    </source>
</evidence>
<evidence type="ECO:0000313" key="3">
    <source>
        <dbReference type="EMBL" id="PTX75456.1"/>
    </source>
</evidence>
<reference evidence="3 4" key="1">
    <citation type="submission" date="2018-04" db="EMBL/GenBank/DDBJ databases">
        <title>Genomic Encyclopedia of Archaeal and Bacterial Type Strains, Phase II (KMG-II): from individual species to whole genera.</title>
        <authorList>
            <person name="Goeker M."/>
        </authorList>
    </citation>
    <scope>NUCLEOTIDE SEQUENCE [LARGE SCALE GENOMIC DNA]</scope>
    <source>
        <strain evidence="3 4">DSM 12244</strain>
    </source>
</reference>
<dbReference type="AlphaFoldDB" id="A0A2T6CIY2"/>
<dbReference type="EMBL" id="QBKU01000001">
    <property type="protein sequence ID" value="PTX75456.1"/>
    <property type="molecule type" value="Genomic_DNA"/>
</dbReference>
<sequence>MSTRWLHVKLATAKAAIVLIPSYSAAFFTDKMVWVVPTLAAASFFAGTIDISKATVRRRIDEDHEHEDPDSPENYEPENTDDSIEAE</sequence>
<proteinExistence type="predicted"/>
<feature type="compositionally biased region" description="Basic and acidic residues" evidence="1">
    <location>
        <begin position="60"/>
        <end position="69"/>
    </location>
</feature>
<feature type="region of interest" description="Disordered" evidence="1">
    <location>
        <begin position="60"/>
        <end position="87"/>
    </location>
</feature>
<accession>A0A2T6CIY2</accession>
<feature type="transmembrane region" description="Helical" evidence="2">
    <location>
        <begin position="34"/>
        <end position="51"/>
    </location>
</feature>